<keyword evidence="3" id="KW-1185">Reference proteome</keyword>
<proteinExistence type="predicted"/>
<name>A0ABS5HK97_9BACT</name>
<comment type="caution">
    <text evidence="2">The sequence shown here is derived from an EMBL/GenBank/DDBJ whole genome shotgun (WGS) entry which is preliminary data.</text>
</comment>
<sequence length="57" mass="7010">MKDHKPAYYTDEPGNLRIKSIDKEIQAHQREVKENLKDFIDEIVDLKNKFKKYFVWR</sequence>
<accession>A0ABS5HK97</accession>
<evidence type="ECO:0000313" key="3">
    <source>
        <dbReference type="Proteomes" id="UP000682951"/>
    </source>
</evidence>
<dbReference type="RefSeq" id="WP_212142486.1">
    <property type="nucleotide sequence ID" value="NZ_JAGSSW010000012.1"/>
</dbReference>
<dbReference type="EMBL" id="JAGSSW010000012">
    <property type="protein sequence ID" value="MBR8464696.1"/>
    <property type="molecule type" value="Genomic_DNA"/>
</dbReference>
<protein>
    <submittedName>
        <fullName evidence="2">Uncharacterized protein</fullName>
    </submittedName>
</protein>
<evidence type="ECO:0000256" key="1">
    <source>
        <dbReference type="SAM" id="Coils"/>
    </source>
</evidence>
<gene>
    <name evidence="2" type="ORF">KDD93_09000</name>
</gene>
<reference evidence="2 3" key="1">
    <citation type="submission" date="2021-04" db="EMBL/GenBank/DDBJ databases">
        <title>Molecular and phenotypic characterization and identification of bacterial isolates recovered from the Anatolian ground squirrels (Spermophilus xanthoprymnus) and which have the potential to form a new species in the Campylobacter genus.</title>
        <authorList>
            <person name="Aydin F."/>
            <person name="Abay S."/>
            <person name="Kayman T."/>
            <person name="Karakaya E."/>
            <person name="Mustak H.K."/>
            <person name="Mustak I.B."/>
            <person name="Bilgin N."/>
            <person name="Duzler A."/>
            <person name="Sahin O."/>
            <person name="Guran O."/>
            <person name="Saticioglu I.B."/>
        </authorList>
    </citation>
    <scope>NUCLEOTIDE SEQUENCE [LARGE SCALE GENOMIC DNA]</scope>
    <source>
        <strain evidence="3">faydin-G24</strain>
    </source>
</reference>
<evidence type="ECO:0000313" key="2">
    <source>
        <dbReference type="EMBL" id="MBR8464696.1"/>
    </source>
</evidence>
<feature type="coiled-coil region" evidence="1">
    <location>
        <begin position="18"/>
        <end position="49"/>
    </location>
</feature>
<organism evidence="2 3">
    <name type="scientific">Campylobacter anatolicus</name>
    <dbReference type="NCBI Taxonomy" id="2829105"/>
    <lineage>
        <taxon>Bacteria</taxon>
        <taxon>Pseudomonadati</taxon>
        <taxon>Campylobacterota</taxon>
        <taxon>Epsilonproteobacteria</taxon>
        <taxon>Campylobacterales</taxon>
        <taxon>Campylobacteraceae</taxon>
        <taxon>Campylobacter</taxon>
    </lineage>
</organism>
<dbReference type="Proteomes" id="UP000682951">
    <property type="component" value="Unassembled WGS sequence"/>
</dbReference>
<keyword evidence="1" id="KW-0175">Coiled coil</keyword>